<evidence type="ECO:0000313" key="2">
    <source>
        <dbReference type="Proteomes" id="UP000289600"/>
    </source>
</evidence>
<keyword evidence="2" id="KW-1185">Reference proteome</keyword>
<dbReference type="Proteomes" id="UP000289600">
    <property type="component" value="Segment"/>
</dbReference>
<accession>A0A2P1ELT0</accession>
<sequence length="71" mass="8663">MNVSKRFYFTKLRYIHKFLDFGVYLQEVTLPIDNPDFQMIKDPEGKKYRANMIILGKRRDLKDSETWKYLV</sequence>
<evidence type="ECO:0000313" key="1">
    <source>
        <dbReference type="EMBL" id="AVL94818.1"/>
    </source>
</evidence>
<proteinExistence type="predicted"/>
<name>A0A2P1ELT0_9VIRU</name>
<gene>
    <name evidence="1" type="ORF">mc_432</name>
</gene>
<organism evidence="1 2">
    <name type="scientific">Moumouvirus australiensis</name>
    <dbReference type="NCBI Taxonomy" id="2109587"/>
    <lineage>
        <taxon>Viruses</taxon>
        <taxon>Varidnaviria</taxon>
        <taxon>Bamfordvirae</taxon>
        <taxon>Nucleocytoviricota</taxon>
        <taxon>Megaviricetes</taxon>
        <taxon>Imitervirales</taxon>
        <taxon>Mimiviridae</taxon>
        <taxon>Megamimivirinae</taxon>
        <taxon>Moumouvirus</taxon>
        <taxon>Moumouvirus australiense</taxon>
    </lineage>
</organism>
<dbReference type="EMBL" id="MG807320">
    <property type="protein sequence ID" value="AVL94818.1"/>
    <property type="molecule type" value="Genomic_DNA"/>
</dbReference>
<reference evidence="2" key="1">
    <citation type="submission" date="2018-01" db="EMBL/GenBank/DDBJ databases">
        <title>Testimony of 'menage a trois' revealed by the proteome of Megavirus virophage.</title>
        <authorList>
            <person name="Jeudy S."/>
            <person name="Bertaux L."/>
            <person name="Alempic J.-M."/>
            <person name="Lartigue A."/>
            <person name="Legendre M."/>
            <person name="Philippe N."/>
            <person name="Beucher L."/>
            <person name="Biondi E."/>
            <person name="Juul S."/>
            <person name="Turner D."/>
            <person name="Coute Y."/>
            <person name="Claverie J.-M."/>
            <person name="Abergel C."/>
        </authorList>
    </citation>
    <scope>NUCLEOTIDE SEQUENCE [LARGE SCALE GENOMIC DNA]</scope>
</reference>
<protein>
    <submittedName>
        <fullName evidence="1">Uncharacterized protein</fullName>
    </submittedName>
</protein>